<dbReference type="InterPro" id="IPR004099">
    <property type="entry name" value="Pyr_nucl-diS_OxRdtase_dimer"/>
</dbReference>
<comment type="similarity">
    <text evidence="2">Belongs to the class-III pyridine nucleotide-disulfide oxidoreductase family.</text>
</comment>
<keyword evidence="5" id="KW-0560">Oxidoreductase</keyword>
<dbReference type="CDD" id="cd00158">
    <property type="entry name" value="RHOD"/>
    <property type="match status" value="1"/>
</dbReference>
<evidence type="ECO:0000313" key="8">
    <source>
        <dbReference type="EMBL" id="KXB55004.1"/>
    </source>
</evidence>
<name>A0ABR5TK93_9BACL</name>
<dbReference type="Pfam" id="PF07992">
    <property type="entry name" value="Pyr_redox_2"/>
    <property type="match status" value="1"/>
</dbReference>
<evidence type="ECO:0000256" key="6">
    <source>
        <dbReference type="ARBA" id="ARBA00023284"/>
    </source>
</evidence>
<dbReference type="InterPro" id="IPR036873">
    <property type="entry name" value="Rhodanese-like_dom_sf"/>
</dbReference>
<dbReference type="Gene3D" id="3.50.50.60">
    <property type="entry name" value="FAD/NAD(P)-binding domain"/>
    <property type="match status" value="2"/>
</dbReference>
<organism evidence="8 9">
    <name type="scientific">Gemelliphila asaccharolytica</name>
    <dbReference type="NCBI Taxonomy" id="502393"/>
    <lineage>
        <taxon>Bacteria</taxon>
        <taxon>Bacillati</taxon>
        <taxon>Bacillota</taxon>
        <taxon>Bacilli</taxon>
        <taxon>Bacillales</taxon>
        <taxon>Gemellaceae</taxon>
        <taxon>Gemelliphila</taxon>
    </lineage>
</organism>
<sequence>MKLVVVGGVAGGASVAARVRRIDELSEVIMIEKGKHVSFSNCCLPFHLSGIVKTSDNLVLMNPKEFKDKYKIEARVNQEVVKINPDKKTVLIKELETGKTYEESYDKLALAPGAGAILPKEIKGIDSENVFVVKNVTDIHNLQTYLLKNNVKDVAVVGGGFIGLEVCENLIDAGRNVHLIEGTNQVMAPLDYDMAQIVHKELHDKGVDMKLNQKVVEIKKDMVILESGKTVKAEAVVMAIGVKPETSLAKDCGIKIGETGGILVNHNYQTNYPDIYAVGDAIEVTNKLTGDKTKLALAGPAQRQARAAADHMFGKYHNNKGVIGSSCLHLFDITIASTGLNEKTCKKYGINYDFAYTIPNDKVGLMPNPNPVFFKLIYQVPTGKILGAQAVSKGSAEKRIDVIATMISMEGTLEDLKELELCYSPYYSTAKDVVNHTALVGLNVMHEDFKKVPVYKVRELVENNEIIIDVREKAEYDQGHLVNAKNIPMSEFRQRLDEIPKDKPVYLHCRSSQRSYNVIMALQDLGYKNLYNIDGSFLGISFYEYFEDVMTGREKIVTEYNFN</sequence>
<gene>
    <name evidence="8" type="ORF">HMPREF1871_01254</name>
</gene>
<dbReference type="PRINTS" id="PR00411">
    <property type="entry name" value="PNDRDTASEI"/>
</dbReference>
<dbReference type="SUPFAM" id="SSF51905">
    <property type="entry name" value="FAD/NAD(P)-binding domain"/>
    <property type="match status" value="2"/>
</dbReference>
<dbReference type="SMART" id="SM00450">
    <property type="entry name" value="RHOD"/>
    <property type="match status" value="1"/>
</dbReference>
<dbReference type="PANTHER" id="PTHR43429">
    <property type="entry name" value="PYRIDINE NUCLEOTIDE-DISULFIDE OXIDOREDUCTASE DOMAIN-CONTAINING"/>
    <property type="match status" value="1"/>
</dbReference>
<dbReference type="Gene3D" id="3.40.250.10">
    <property type="entry name" value="Rhodanese-like domain"/>
    <property type="match status" value="1"/>
</dbReference>
<dbReference type="PRINTS" id="PR00368">
    <property type="entry name" value="FADPNR"/>
</dbReference>
<keyword evidence="3" id="KW-0285">Flavoprotein</keyword>
<dbReference type="RefSeq" id="WP_066131214.1">
    <property type="nucleotide sequence ID" value="NZ_KQ959912.1"/>
</dbReference>
<evidence type="ECO:0000256" key="5">
    <source>
        <dbReference type="ARBA" id="ARBA00023002"/>
    </source>
</evidence>
<evidence type="ECO:0000256" key="1">
    <source>
        <dbReference type="ARBA" id="ARBA00001974"/>
    </source>
</evidence>
<dbReference type="Pfam" id="PF02852">
    <property type="entry name" value="Pyr_redox_dim"/>
    <property type="match status" value="1"/>
</dbReference>
<comment type="caution">
    <text evidence="8">The sequence shown here is derived from an EMBL/GenBank/DDBJ whole genome shotgun (WGS) entry which is preliminary data.</text>
</comment>
<reference evidence="8 9" key="1">
    <citation type="submission" date="2016-01" db="EMBL/GenBank/DDBJ databases">
        <authorList>
            <person name="Mitreva M."/>
            <person name="Pepin K.H."/>
            <person name="Mihindukulasuriya K.A."/>
            <person name="Fulton R."/>
            <person name="Fronick C."/>
            <person name="O'Laughlin M."/>
            <person name="Miner T."/>
            <person name="Herter B."/>
            <person name="Rosa B.A."/>
            <person name="Cordes M."/>
            <person name="Tomlinson C."/>
            <person name="Wollam A."/>
            <person name="Palsikar V.B."/>
            <person name="Mardis E.R."/>
            <person name="Wilson R.K."/>
        </authorList>
    </citation>
    <scope>NUCLEOTIDE SEQUENCE [LARGE SCALE GENOMIC DNA]</scope>
    <source>
        <strain evidence="8 9">KA00071</strain>
    </source>
</reference>
<dbReference type="SUPFAM" id="SSF55424">
    <property type="entry name" value="FAD/NAD-linked reductases, dimerisation (C-terminal) domain"/>
    <property type="match status" value="1"/>
</dbReference>
<evidence type="ECO:0000256" key="3">
    <source>
        <dbReference type="ARBA" id="ARBA00022630"/>
    </source>
</evidence>
<dbReference type="InterPro" id="IPR023753">
    <property type="entry name" value="FAD/NAD-binding_dom"/>
</dbReference>
<comment type="cofactor">
    <cofactor evidence="1">
        <name>FAD</name>
        <dbReference type="ChEBI" id="CHEBI:57692"/>
    </cofactor>
</comment>
<dbReference type="PANTHER" id="PTHR43429:SF1">
    <property type="entry name" value="NAD(P)H SULFUR OXIDOREDUCTASE (COA-DEPENDENT)"/>
    <property type="match status" value="1"/>
</dbReference>
<evidence type="ECO:0000259" key="7">
    <source>
        <dbReference type="PROSITE" id="PS50206"/>
    </source>
</evidence>
<evidence type="ECO:0000256" key="2">
    <source>
        <dbReference type="ARBA" id="ARBA00009130"/>
    </source>
</evidence>
<dbReference type="Proteomes" id="UP000070467">
    <property type="component" value="Unassembled WGS sequence"/>
</dbReference>
<dbReference type="SUPFAM" id="SSF52821">
    <property type="entry name" value="Rhodanese/Cell cycle control phosphatase"/>
    <property type="match status" value="1"/>
</dbReference>
<feature type="domain" description="Rhodanese" evidence="7">
    <location>
        <begin position="461"/>
        <end position="551"/>
    </location>
</feature>
<dbReference type="InterPro" id="IPR016156">
    <property type="entry name" value="FAD/NAD-linked_Rdtase_dimer_sf"/>
</dbReference>
<keyword evidence="4" id="KW-0274">FAD</keyword>
<dbReference type="PROSITE" id="PS50206">
    <property type="entry name" value="RHODANESE_3"/>
    <property type="match status" value="1"/>
</dbReference>
<evidence type="ECO:0000256" key="4">
    <source>
        <dbReference type="ARBA" id="ARBA00022827"/>
    </source>
</evidence>
<keyword evidence="9" id="KW-1185">Reference proteome</keyword>
<protein>
    <submittedName>
        <fullName evidence="8">Pyridine nucleotide-disulfide oxidoreductase</fullName>
    </submittedName>
</protein>
<evidence type="ECO:0000313" key="9">
    <source>
        <dbReference type="Proteomes" id="UP000070467"/>
    </source>
</evidence>
<dbReference type="InterPro" id="IPR050260">
    <property type="entry name" value="FAD-bd_OxRdtase"/>
</dbReference>
<proteinExistence type="inferred from homology"/>
<dbReference type="InterPro" id="IPR036188">
    <property type="entry name" value="FAD/NAD-bd_sf"/>
</dbReference>
<dbReference type="EMBL" id="LSDB01000078">
    <property type="protein sequence ID" value="KXB55004.1"/>
    <property type="molecule type" value="Genomic_DNA"/>
</dbReference>
<keyword evidence="6" id="KW-0676">Redox-active center</keyword>
<dbReference type="InterPro" id="IPR001763">
    <property type="entry name" value="Rhodanese-like_dom"/>
</dbReference>
<dbReference type="Pfam" id="PF00581">
    <property type="entry name" value="Rhodanese"/>
    <property type="match status" value="1"/>
</dbReference>
<accession>A0ABR5TK93</accession>